<evidence type="ECO:0000256" key="1">
    <source>
        <dbReference type="ARBA" id="ARBA00004141"/>
    </source>
</evidence>
<dbReference type="SUPFAM" id="SSF103473">
    <property type="entry name" value="MFS general substrate transporter"/>
    <property type="match status" value="1"/>
</dbReference>
<evidence type="ECO:0000256" key="3">
    <source>
        <dbReference type="ARBA" id="ARBA00022692"/>
    </source>
</evidence>
<dbReference type="GeneID" id="63688778"/>
<dbReference type="InterPro" id="IPR020846">
    <property type="entry name" value="MFS_dom"/>
</dbReference>
<accession>M5G419</accession>
<dbReference type="InterPro" id="IPR036259">
    <property type="entry name" value="MFS_trans_sf"/>
</dbReference>
<organism evidence="8 9">
    <name type="scientific">Dacryopinax primogenitus (strain DJM 731)</name>
    <name type="common">Brown rot fungus</name>
    <dbReference type="NCBI Taxonomy" id="1858805"/>
    <lineage>
        <taxon>Eukaryota</taxon>
        <taxon>Fungi</taxon>
        <taxon>Dikarya</taxon>
        <taxon>Basidiomycota</taxon>
        <taxon>Agaricomycotina</taxon>
        <taxon>Dacrymycetes</taxon>
        <taxon>Dacrymycetales</taxon>
        <taxon>Dacrymycetaceae</taxon>
        <taxon>Dacryopinax</taxon>
    </lineage>
</organism>
<evidence type="ECO:0000313" key="9">
    <source>
        <dbReference type="Proteomes" id="UP000030653"/>
    </source>
</evidence>
<reference evidence="8 9" key="1">
    <citation type="journal article" date="2012" name="Science">
        <title>The Paleozoic origin of enzymatic lignin decomposition reconstructed from 31 fungal genomes.</title>
        <authorList>
            <person name="Floudas D."/>
            <person name="Binder M."/>
            <person name="Riley R."/>
            <person name="Barry K."/>
            <person name="Blanchette R.A."/>
            <person name="Henrissat B."/>
            <person name="Martinez A.T."/>
            <person name="Otillar R."/>
            <person name="Spatafora J.W."/>
            <person name="Yadav J.S."/>
            <person name="Aerts A."/>
            <person name="Benoit I."/>
            <person name="Boyd A."/>
            <person name="Carlson A."/>
            <person name="Copeland A."/>
            <person name="Coutinho P.M."/>
            <person name="de Vries R.P."/>
            <person name="Ferreira P."/>
            <person name="Findley K."/>
            <person name="Foster B."/>
            <person name="Gaskell J."/>
            <person name="Glotzer D."/>
            <person name="Gorecki P."/>
            <person name="Heitman J."/>
            <person name="Hesse C."/>
            <person name="Hori C."/>
            <person name="Igarashi K."/>
            <person name="Jurgens J.A."/>
            <person name="Kallen N."/>
            <person name="Kersten P."/>
            <person name="Kohler A."/>
            <person name="Kuees U."/>
            <person name="Kumar T.K.A."/>
            <person name="Kuo A."/>
            <person name="LaButti K."/>
            <person name="Larrondo L.F."/>
            <person name="Lindquist E."/>
            <person name="Ling A."/>
            <person name="Lombard V."/>
            <person name="Lucas S."/>
            <person name="Lundell T."/>
            <person name="Martin R."/>
            <person name="McLaughlin D.J."/>
            <person name="Morgenstern I."/>
            <person name="Morin E."/>
            <person name="Murat C."/>
            <person name="Nagy L.G."/>
            <person name="Nolan M."/>
            <person name="Ohm R.A."/>
            <person name="Patyshakuliyeva A."/>
            <person name="Rokas A."/>
            <person name="Ruiz-Duenas F.J."/>
            <person name="Sabat G."/>
            <person name="Salamov A."/>
            <person name="Samejima M."/>
            <person name="Schmutz J."/>
            <person name="Slot J.C."/>
            <person name="St John F."/>
            <person name="Stenlid J."/>
            <person name="Sun H."/>
            <person name="Sun S."/>
            <person name="Syed K."/>
            <person name="Tsang A."/>
            <person name="Wiebenga A."/>
            <person name="Young D."/>
            <person name="Pisabarro A."/>
            <person name="Eastwood D.C."/>
            <person name="Martin F."/>
            <person name="Cullen D."/>
            <person name="Grigoriev I.V."/>
            <person name="Hibbett D.S."/>
        </authorList>
    </citation>
    <scope>NUCLEOTIDE SEQUENCE [LARGE SCALE GENOMIC DNA]</scope>
    <source>
        <strain evidence="8 9">DJM-731 SS1</strain>
    </source>
</reference>
<dbReference type="GO" id="GO:0022857">
    <property type="term" value="F:transmembrane transporter activity"/>
    <property type="evidence" value="ECO:0007669"/>
    <property type="project" value="InterPro"/>
</dbReference>
<dbReference type="RefSeq" id="XP_040625400.1">
    <property type="nucleotide sequence ID" value="XM_040773716.1"/>
</dbReference>
<sequence length="538" mass="59485">MSSTPSEKDIPVHTENVTRNRVHTEDALHYEVIQEDVQVEQLVSEVQAVDEAKARELQAELAASSQQGYHPITPEERKAHNSLNLKFDLLVVPFCALIYLFNGLDRSNVGNAVTNGFITDLNLPANSVNTATTLFFATYVPFMPISASIGKRVGQSYWLGVMGVCWGILTLGHTFVKTQGQLIAIRLLIGVAESGFFATATSYIALFYPRHNLALRIAFFYFAFAIAGGFGGLIAYGCFSINGKLWGWQYLFIIEGVLSILIAIVTPFWLPVSPGRAWFLTKEERHYADKRMVIDAAANTDSTFRLSRRDVVEAFKDWKMWIMLPSNIFATLGPAGFSIFFPVVVKGLGYSGALANLMTVPPYVIGAITVLCMAYSSDRFKERTYHTLAGVTVVIIGLALAIGIPLENTKGRYGGLIILLMGTFVSTPITTAWIAGNTPEPGKRTVVLAINGWGNIGGIIGSEIYIPQYGPDYRYPLTISLVLLCCCWVGYVVVNLYLRYVNHTRAKIVANMTPEELERENKDATRYADKKLTFVYGL</sequence>
<name>M5G419_DACPD</name>
<dbReference type="InterPro" id="IPR011701">
    <property type="entry name" value="MFS"/>
</dbReference>
<feature type="transmembrane region" description="Helical" evidence="6">
    <location>
        <begin position="248"/>
        <end position="270"/>
    </location>
</feature>
<dbReference type="Pfam" id="PF07690">
    <property type="entry name" value="MFS_1"/>
    <property type="match status" value="1"/>
</dbReference>
<feature type="transmembrane region" description="Helical" evidence="6">
    <location>
        <begin position="318"/>
        <end position="341"/>
    </location>
</feature>
<dbReference type="AlphaFoldDB" id="M5G419"/>
<evidence type="ECO:0000256" key="5">
    <source>
        <dbReference type="ARBA" id="ARBA00023136"/>
    </source>
</evidence>
<dbReference type="HOGENOM" id="CLU_001265_0_1_1"/>
<keyword evidence="5 6" id="KW-0472">Membrane</keyword>
<keyword evidence="4 6" id="KW-1133">Transmembrane helix</keyword>
<dbReference type="OrthoDB" id="2985014at2759"/>
<evidence type="ECO:0000313" key="8">
    <source>
        <dbReference type="EMBL" id="EJT98502.1"/>
    </source>
</evidence>
<dbReference type="EMBL" id="JH795873">
    <property type="protein sequence ID" value="EJT98502.1"/>
    <property type="molecule type" value="Genomic_DNA"/>
</dbReference>
<dbReference type="OMA" id="LGAKHWI"/>
<dbReference type="FunFam" id="1.20.1250.20:FF:000013">
    <property type="entry name" value="MFS general substrate transporter"/>
    <property type="match status" value="1"/>
</dbReference>
<evidence type="ECO:0000259" key="7">
    <source>
        <dbReference type="PROSITE" id="PS50850"/>
    </source>
</evidence>
<comment type="subcellular location">
    <subcellularLocation>
        <location evidence="1">Membrane</location>
        <topology evidence="1">Multi-pass membrane protein</topology>
    </subcellularLocation>
</comment>
<proteinExistence type="predicted"/>
<evidence type="ECO:0000256" key="6">
    <source>
        <dbReference type="SAM" id="Phobius"/>
    </source>
</evidence>
<dbReference type="PANTHER" id="PTHR43791">
    <property type="entry name" value="PERMEASE-RELATED"/>
    <property type="match status" value="1"/>
</dbReference>
<keyword evidence="2" id="KW-0813">Transport</keyword>
<dbReference type="PANTHER" id="PTHR43791:SF21">
    <property type="entry name" value="MAJOR FACILITATOR SUPERFAMILY (MFS) PROFILE DOMAIN-CONTAINING PROTEIN"/>
    <property type="match status" value="1"/>
</dbReference>
<dbReference type="GO" id="GO:0016020">
    <property type="term" value="C:membrane"/>
    <property type="evidence" value="ECO:0007669"/>
    <property type="project" value="UniProtKB-SubCell"/>
</dbReference>
<feature type="transmembrane region" description="Helical" evidence="6">
    <location>
        <begin position="218"/>
        <end position="242"/>
    </location>
</feature>
<feature type="transmembrane region" description="Helical" evidence="6">
    <location>
        <begin position="478"/>
        <end position="498"/>
    </location>
</feature>
<protein>
    <submittedName>
        <fullName evidence="8">MFS transporter</fullName>
    </submittedName>
</protein>
<feature type="transmembrane region" description="Helical" evidence="6">
    <location>
        <begin position="353"/>
        <end position="375"/>
    </location>
</feature>
<evidence type="ECO:0000256" key="4">
    <source>
        <dbReference type="ARBA" id="ARBA00022989"/>
    </source>
</evidence>
<dbReference type="Gene3D" id="1.20.1250.20">
    <property type="entry name" value="MFS general substrate transporter like domains"/>
    <property type="match status" value="2"/>
</dbReference>
<feature type="transmembrane region" description="Helical" evidence="6">
    <location>
        <begin position="157"/>
        <end position="176"/>
    </location>
</feature>
<feature type="domain" description="Major facilitator superfamily (MFS) profile" evidence="7">
    <location>
        <begin position="91"/>
        <end position="502"/>
    </location>
</feature>
<feature type="transmembrane region" description="Helical" evidence="6">
    <location>
        <begin position="387"/>
        <end position="406"/>
    </location>
</feature>
<dbReference type="STRING" id="1858805.M5G419"/>
<gene>
    <name evidence="8" type="ORF">DACRYDRAFT_24531</name>
</gene>
<keyword evidence="3 6" id="KW-0812">Transmembrane</keyword>
<feature type="transmembrane region" description="Helical" evidence="6">
    <location>
        <begin position="412"/>
        <end position="434"/>
    </location>
</feature>
<keyword evidence="9" id="KW-1185">Reference proteome</keyword>
<evidence type="ECO:0000256" key="2">
    <source>
        <dbReference type="ARBA" id="ARBA00022448"/>
    </source>
</evidence>
<feature type="transmembrane region" description="Helical" evidence="6">
    <location>
        <begin position="124"/>
        <end position="145"/>
    </location>
</feature>
<feature type="transmembrane region" description="Helical" evidence="6">
    <location>
        <begin position="182"/>
        <end position="206"/>
    </location>
</feature>
<dbReference type="Proteomes" id="UP000030653">
    <property type="component" value="Unassembled WGS sequence"/>
</dbReference>
<feature type="transmembrane region" description="Helical" evidence="6">
    <location>
        <begin position="87"/>
        <end position="104"/>
    </location>
</feature>
<dbReference type="PROSITE" id="PS50850">
    <property type="entry name" value="MFS"/>
    <property type="match status" value="1"/>
</dbReference>